<keyword evidence="6" id="KW-1185">Reference proteome</keyword>
<dbReference type="PANTHER" id="PTHR14742">
    <property type="entry name" value="RIBONUCLEASE P SUBUNIT P21"/>
    <property type="match status" value="1"/>
</dbReference>
<protein>
    <submittedName>
        <fullName evidence="5">Uncharacterized protein</fullName>
    </submittedName>
</protein>
<proteinExistence type="inferred from homology"/>
<evidence type="ECO:0000313" key="6">
    <source>
        <dbReference type="Proteomes" id="UP001338582"/>
    </source>
</evidence>
<gene>
    <name evidence="5" type="ORF">PUMCH_001270</name>
</gene>
<dbReference type="GeneID" id="88172336"/>
<evidence type="ECO:0000256" key="3">
    <source>
        <dbReference type="ARBA" id="ARBA00022833"/>
    </source>
</evidence>
<dbReference type="EMBL" id="CP138895">
    <property type="protein sequence ID" value="WPK24016.1"/>
    <property type="molecule type" value="Genomic_DNA"/>
</dbReference>
<name>A0AAX4H688_9ASCO</name>
<dbReference type="InterPro" id="IPR007175">
    <property type="entry name" value="Rpr2/Snm1/Rpp21"/>
</dbReference>
<dbReference type="PANTHER" id="PTHR14742:SF0">
    <property type="entry name" value="RIBONUCLEASE P PROTEIN SUBUNIT P21"/>
    <property type="match status" value="1"/>
</dbReference>
<keyword evidence="1" id="KW-0819">tRNA processing</keyword>
<keyword evidence="2" id="KW-0479">Metal-binding</keyword>
<sequence length="124" mass="14037">MGPKKLPKVQKDHYARASFLFQAANFHLMHGNPELSRMMARGVDLVSKRAVLRLLPHLKRSICKKCKNVLVAGLTMTQSIENLLKNAPHADILVRTCMECNTAKRFPIGKDPEYQLHCDKNLVS</sequence>
<evidence type="ECO:0000256" key="2">
    <source>
        <dbReference type="ARBA" id="ARBA00022723"/>
    </source>
</evidence>
<dbReference type="GO" id="GO:0008033">
    <property type="term" value="P:tRNA processing"/>
    <property type="evidence" value="ECO:0007669"/>
    <property type="project" value="UniProtKB-KW"/>
</dbReference>
<dbReference type="AlphaFoldDB" id="A0AAX4H688"/>
<keyword evidence="3" id="KW-0862">Zinc</keyword>
<evidence type="ECO:0000256" key="1">
    <source>
        <dbReference type="ARBA" id="ARBA00022694"/>
    </source>
</evidence>
<dbReference type="GO" id="GO:0046872">
    <property type="term" value="F:metal ion binding"/>
    <property type="evidence" value="ECO:0007669"/>
    <property type="project" value="UniProtKB-KW"/>
</dbReference>
<organism evidence="5 6">
    <name type="scientific">Australozyma saopauloensis</name>
    <dbReference type="NCBI Taxonomy" id="291208"/>
    <lineage>
        <taxon>Eukaryota</taxon>
        <taxon>Fungi</taxon>
        <taxon>Dikarya</taxon>
        <taxon>Ascomycota</taxon>
        <taxon>Saccharomycotina</taxon>
        <taxon>Pichiomycetes</taxon>
        <taxon>Metschnikowiaceae</taxon>
        <taxon>Australozyma</taxon>
    </lineage>
</organism>
<dbReference type="GO" id="GO:0005655">
    <property type="term" value="C:nucleolar ribonuclease P complex"/>
    <property type="evidence" value="ECO:0007669"/>
    <property type="project" value="TreeGrafter"/>
</dbReference>
<evidence type="ECO:0000313" key="5">
    <source>
        <dbReference type="EMBL" id="WPK24016.1"/>
    </source>
</evidence>
<dbReference type="RefSeq" id="XP_062876400.1">
    <property type="nucleotide sequence ID" value="XM_063020330.1"/>
</dbReference>
<reference evidence="5 6" key="1">
    <citation type="submission" date="2023-10" db="EMBL/GenBank/DDBJ databases">
        <title>Draft Genome Sequence of Candida saopaulonensis from a very Premature Infant with Sepsis.</title>
        <authorList>
            <person name="Ning Y."/>
            <person name="Dai R."/>
            <person name="Xiao M."/>
            <person name="Xu Y."/>
            <person name="Yan Q."/>
            <person name="Zhang L."/>
        </authorList>
    </citation>
    <scope>NUCLEOTIDE SEQUENCE [LARGE SCALE GENOMIC DNA]</scope>
    <source>
        <strain evidence="5 6">19XY460</strain>
    </source>
</reference>
<comment type="similarity">
    <text evidence="4">Belongs to the eukaryotic/archaeal RNase P protein component 4 family.</text>
</comment>
<dbReference type="Pfam" id="PF04032">
    <property type="entry name" value="Rpr2"/>
    <property type="match status" value="1"/>
</dbReference>
<accession>A0AAX4H688</accession>
<dbReference type="Gene3D" id="6.20.50.20">
    <property type="match status" value="1"/>
</dbReference>
<dbReference type="KEGG" id="asau:88172336"/>
<dbReference type="Proteomes" id="UP001338582">
    <property type="component" value="Chromosome 2"/>
</dbReference>
<evidence type="ECO:0000256" key="4">
    <source>
        <dbReference type="ARBA" id="ARBA00038402"/>
    </source>
</evidence>